<evidence type="ECO:0000313" key="1">
    <source>
        <dbReference type="EMBL" id="KAJ1673263.1"/>
    </source>
</evidence>
<gene>
    <name evidence="1" type="ORF">EV182_005583</name>
</gene>
<feature type="non-terminal residue" evidence="1">
    <location>
        <position position="132"/>
    </location>
</feature>
<proteinExistence type="predicted"/>
<reference evidence="1" key="1">
    <citation type="submission" date="2022-06" db="EMBL/GenBank/DDBJ databases">
        <title>Phylogenomic reconstructions and comparative analyses of Kickxellomycotina fungi.</title>
        <authorList>
            <person name="Reynolds N.K."/>
            <person name="Stajich J.E."/>
            <person name="Barry K."/>
            <person name="Grigoriev I.V."/>
            <person name="Crous P."/>
            <person name="Smith M.E."/>
        </authorList>
    </citation>
    <scope>NUCLEOTIDE SEQUENCE</scope>
    <source>
        <strain evidence="1">RSA 2271</strain>
    </source>
</reference>
<accession>A0ACC1HC23</accession>
<dbReference type="EMBL" id="JAMZIH010007173">
    <property type="protein sequence ID" value="KAJ1673263.1"/>
    <property type="molecule type" value="Genomic_DNA"/>
</dbReference>
<protein>
    <submittedName>
        <fullName evidence="1">Uncharacterized protein</fullName>
    </submittedName>
</protein>
<organism evidence="1 2">
    <name type="scientific">Spiromyces aspiralis</name>
    <dbReference type="NCBI Taxonomy" id="68401"/>
    <lineage>
        <taxon>Eukaryota</taxon>
        <taxon>Fungi</taxon>
        <taxon>Fungi incertae sedis</taxon>
        <taxon>Zoopagomycota</taxon>
        <taxon>Kickxellomycotina</taxon>
        <taxon>Kickxellomycetes</taxon>
        <taxon>Kickxellales</taxon>
        <taxon>Kickxellaceae</taxon>
        <taxon>Spiromyces</taxon>
    </lineage>
</organism>
<evidence type="ECO:0000313" key="2">
    <source>
        <dbReference type="Proteomes" id="UP001145114"/>
    </source>
</evidence>
<comment type="caution">
    <text evidence="1">The sequence shown here is derived from an EMBL/GenBank/DDBJ whole genome shotgun (WGS) entry which is preliminary data.</text>
</comment>
<dbReference type="Proteomes" id="UP001145114">
    <property type="component" value="Unassembled WGS sequence"/>
</dbReference>
<sequence length="132" mass="14736">MFKYVYSDTKTSAVELDTATNIEEERLSDIASRLTKLASLAIAAAAVPKATQVLAVIIDHIKQLHDNGPTLDAAFAALRNIYEGLQKGYCPNGKPPFSMGIFEEEYRLLALLFDAKRPRTWIKTMDLIIYLT</sequence>
<name>A0ACC1HC23_9FUNG</name>
<keyword evidence="2" id="KW-1185">Reference proteome</keyword>